<dbReference type="SUPFAM" id="SSF63451">
    <property type="entry name" value="LEM domain"/>
    <property type="match status" value="1"/>
</dbReference>
<evidence type="ECO:0000256" key="16">
    <source>
        <dbReference type="ARBA" id="ARBA00081980"/>
    </source>
</evidence>
<dbReference type="InterPro" id="IPR036770">
    <property type="entry name" value="Ankyrin_rpt-contain_sf"/>
</dbReference>
<keyword evidence="6" id="KW-0498">Mitosis</keyword>
<dbReference type="Gene3D" id="1.10.720.40">
    <property type="match status" value="1"/>
</dbReference>
<evidence type="ECO:0000256" key="13">
    <source>
        <dbReference type="ARBA" id="ARBA00056222"/>
    </source>
</evidence>
<dbReference type="PANTHER" id="PTHR12349:SF4">
    <property type="entry name" value="ANKYRIN REPEAT AND LEM DOMAIN-CONTAINING PROTEIN 2"/>
    <property type="match status" value="1"/>
</dbReference>
<keyword evidence="11" id="KW-0472">Membrane</keyword>
<dbReference type="Gene3D" id="3.40.970.10">
    <property type="entry name" value="Ribonuclease H1, N-terminal domain"/>
    <property type="match status" value="1"/>
</dbReference>
<reference evidence="19" key="2">
    <citation type="submission" date="2025-09" db="UniProtKB">
        <authorList>
            <consortium name="Ensembl"/>
        </authorList>
    </citation>
    <scope>IDENTIFICATION</scope>
</reference>
<keyword evidence="3" id="KW-0597">Phosphoprotein</keyword>
<evidence type="ECO:0000313" key="20">
    <source>
        <dbReference type="Proteomes" id="UP000261540"/>
    </source>
</evidence>
<organism evidence="19 20">
    <name type="scientific">Paramormyrops kingsleyae</name>
    <dbReference type="NCBI Taxonomy" id="1676925"/>
    <lineage>
        <taxon>Eukaryota</taxon>
        <taxon>Metazoa</taxon>
        <taxon>Chordata</taxon>
        <taxon>Craniata</taxon>
        <taxon>Vertebrata</taxon>
        <taxon>Euteleostomi</taxon>
        <taxon>Actinopterygii</taxon>
        <taxon>Neopterygii</taxon>
        <taxon>Teleostei</taxon>
        <taxon>Osteoglossocephala</taxon>
        <taxon>Osteoglossomorpha</taxon>
        <taxon>Osteoglossiformes</taxon>
        <taxon>Mormyridae</taxon>
        <taxon>Paramormyrops</taxon>
    </lineage>
</organism>
<protein>
    <recommendedName>
        <fullName evidence="15">Ankyrin repeat and LEM domain-containing protein 2</fullName>
    </recommendedName>
    <alternativeName>
        <fullName evidence="16">LEM domain-containing protein 4</fullName>
    </alternativeName>
</protein>
<evidence type="ECO:0000256" key="7">
    <source>
        <dbReference type="ARBA" id="ARBA00022824"/>
    </source>
</evidence>
<comment type="subunit">
    <text evidence="14">Interacts with BAF/BANF1. Interacts with protein phosphatase 2A (PP2A) components PPP2C (PPP2CA or PPP2CB) and PPP2R1A.</text>
</comment>
<dbReference type="GO" id="GO:0051721">
    <property type="term" value="F:protein phosphatase 2A binding"/>
    <property type="evidence" value="ECO:0007669"/>
    <property type="project" value="TreeGrafter"/>
</dbReference>
<dbReference type="PANTHER" id="PTHR12349">
    <property type="entry name" value="ANKYRIN REPEAT AND LEM DOMAIN-CONTAINING PROTEIN 2"/>
    <property type="match status" value="1"/>
</dbReference>
<evidence type="ECO:0000256" key="3">
    <source>
        <dbReference type="ARBA" id="ARBA00022553"/>
    </source>
</evidence>
<evidence type="ECO:0000256" key="1">
    <source>
        <dbReference type="ARBA" id="ARBA00004643"/>
    </source>
</evidence>
<dbReference type="AlphaFoldDB" id="A0A3B3QKG2"/>
<dbReference type="GO" id="GO:0031468">
    <property type="term" value="P:nuclear membrane reassembly"/>
    <property type="evidence" value="ECO:0007669"/>
    <property type="project" value="UniProtKB-ARBA"/>
</dbReference>
<keyword evidence="9" id="KW-1133">Transmembrane helix</keyword>
<dbReference type="GO" id="GO:0005789">
    <property type="term" value="C:endoplasmic reticulum membrane"/>
    <property type="evidence" value="ECO:0007669"/>
    <property type="project" value="UniProtKB-SubCell"/>
</dbReference>
<keyword evidence="10" id="KW-0040">ANK repeat</keyword>
<evidence type="ECO:0000259" key="18">
    <source>
        <dbReference type="PROSITE" id="PS50954"/>
    </source>
</evidence>
<dbReference type="GO" id="GO:0007399">
    <property type="term" value="P:nervous system development"/>
    <property type="evidence" value="ECO:0007669"/>
    <property type="project" value="UniProtKB-ARBA"/>
</dbReference>
<dbReference type="Pfam" id="PF03020">
    <property type="entry name" value="LEM"/>
    <property type="match status" value="1"/>
</dbReference>
<keyword evidence="8" id="KW-0735">Signal-anchor</keyword>
<dbReference type="InterPro" id="IPR037056">
    <property type="entry name" value="RNase_H1_N_sf"/>
</dbReference>
<dbReference type="PROSITE" id="PS50954">
    <property type="entry name" value="LEM"/>
    <property type="match status" value="1"/>
</dbReference>
<evidence type="ECO:0000256" key="17">
    <source>
        <dbReference type="SAM" id="MobiDB-lite"/>
    </source>
</evidence>
<reference evidence="19" key="1">
    <citation type="submission" date="2025-08" db="UniProtKB">
        <authorList>
            <consortium name="Ensembl"/>
        </authorList>
    </citation>
    <scope>IDENTIFICATION</scope>
</reference>
<dbReference type="Pfam" id="PF01693">
    <property type="entry name" value="Cauli_VI"/>
    <property type="match status" value="1"/>
</dbReference>
<comment type="subcellular location">
    <subcellularLocation>
        <location evidence="1">Endoplasmic reticulum membrane</location>
        <topology evidence="1">Single-pass type III membrane protein</topology>
    </subcellularLocation>
</comment>
<dbReference type="InterPro" id="IPR056237">
    <property type="entry name" value="ANKLE2_3rd"/>
</dbReference>
<evidence type="ECO:0000256" key="2">
    <source>
        <dbReference type="ARBA" id="ARBA00007597"/>
    </source>
</evidence>
<dbReference type="InterPro" id="IPR002110">
    <property type="entry name" value="Ankyrin_rpt"/>
</dbReference>
<keyword evidence="20" id="KW-1185">Reference proteome</keyword>
<evidence type="ECO:0000256" key="10">
    <source>
        <dbReference type="ARBA" id="ARBA00023043"/>
    </source>
</evidence>
<dbReference type="Proteomes" id="UP000261540">
    <property type="component" value="Unplaced"/>
</dbReference>
<dbReference type="SMART" id="SM00540">
    <property type="entry name" value="LEM"/>
    <property type="match status" value="1"/>
</dbReference>
<evidence type="ECO:0000256" key="12">
    <source>
        <dbReference type="ARBA" id="ARBA00023306"/>
    </source>
</evidence>
<keyword evidence="12" id="KW-0131">Cell cycle</keyword>
<dbReference type="STRING" id="1676925.ENSPKIP00000007227"/>
<evidence type="ECO:0000256" key="4">
    <source>
        <dbReference type="ARBA" id="ARBA00022618"/>
    </source>
</evidence>
<dbReference type="InterPro" id="IPR003887">
    <property type="entry name" value="LEM_dom"/>
</dbReference>
<dbReference type="GO" id="GO:0051301">
    <property type="term" value="P:cell division"/>
    <property type="evidence" value="ECO:0007669"/>
    <property type="project" value="UniProtKB-KW"/>
</dbReference>
<evidence type="ECO:0000256" key="9">
    <source>
        <dbReference type="ARBA" id="ARBA00022989"/>
    </source>
</evidence>
<dbReference type="Ensembl" id="ENSPKIT00000031272.1">
    <property type="protein sequence ID" value="ENSPKIP00000007227.1"/>
    <property type="gene ID" value="ENSPKIG00000023197.1"/>
</dbReference>
<accession>A0A3B3QKG2</accession>
<dbReference type="FunFam" id="1.25.40.20:FF:000072">
    <property type="entry name" value="Ankyrin repeat and LEM domain containing 2"/>
    <property type="match status" value="1"/>
</dbReference>
<feature type="compositionally biased region" description="Polar residues" evidence="17">
    <location>
        <begin position="58"/>
        <end position="69"/>
    </location>
</feature>
<dbReference type="Gene3D" id="1.25.40.20">
    <property type="entry name" value="Ankyrin repeat-containing domain"/>
    <property type="match status" value="1"/>
</dbReference>
<proteinExistence type="inferred from homology"/>
<keyword evidence="7" id="KW-0256">Endoplasmic reticulum</keyword>
<evidence type="ECO:0000313" key="19">
    <source>
        <dbReference type="Ensembl" id="ENSPKIP00000007227.1"/>
    </source>
</evidence>
<dbReference type="SMART" id="SM00248">
    <property type="entry name" value="ANK"/>
    <property type="match status" value="2"/>
</dbReference>
<feature type="domain" description="LEM" evidence="18">
    <location>
        <begin position="5"/>
        <end position="49"/>
    </location>
</feature>
<evidence type="ECO:0000256" key="5">
    <source>
        <dbReference type="ARBA" id="ARBA00022692"/>
    </source>
</evidence>
<comment type="similarity">
    <text evidence="2">Belongs to the ANKLE2 family.</text>
</comment>
<keyword evidence="5" id="KW-0812">Transmembrane</keyword>
<dbReference type="InterPro" id="IPR011015">
    <property type="entry name" value="LEM/LEM-like_dom_sf"/>
</dbReference>
<evidence type="ECO:0000256" key="15">
    <source>
        <dbReference type="ARBA" id="ARBA00074558"/>
    </source>
</evidence>
<dbReference type="InterPro" id="IPR011320">
    <property type="entry name" value="RNase_H1_N"/>
</dbReference>
<dbReference type="SUPFAM" id="SSF48403">
    <property type="entry name" value="Ankyrin repeat"/>
    <property type="match status" value="1"/>
</dbReference>
<dbReference type="Pfam" id="PF24567">
    <property type="entry name" value="ANKLE2_3rd"/>
    <property type="match status" value="1"/>
</dbReference>
<feature type="region of interest" description="Disordered" evidence="17">
    <location>
        <begin position="49"/>
        <end position="70"/>
    </location>
</feature>
<evidence type="ECO:0000256" key="8">
    <source>
        <dbReference type="ARBA" id="ARBA00022968"/>
    </source>
</evidence>
<keyword evidence="4" id="KW-0132">Cell division</keyword>
<comment type="function">
    <text evidence="13">Involved in mitotic nuclear envelope reassembly by promoting dephosphorylation of BAF/BANF1 during mitotic exit. Coordinates the control of BAF/BANF1 dephosphorylation by inhibiting VRK1 kinase and promoting dephosphorylation of BAF/BANF1 by protein phosphatase 2A (PP2A), thereby facilitating nuclear envelope assembly. May regulate nuclear localization of VRK1 in non-dividing cells. It is unclear whether it acts as a real PP2A regulatory subunit or whether it is involved in recruitment of the PP2A complex. Involved in brain development.</text>
</comment>
<feature type="region of interest" description="Disordered" evidence="17">
    <location>
        <begin position="171"/>
        <end position="190"/>
    </location>
</feature>
<evidence type="ECO:0000256" key="11">
    <source>
        <dbReference type="ARBA" id="ARBA00023136"/>
    </source>
</evidence>
<dbReference type="FunFam" id="1.10.720.40:FF:000001">
    <property type="entry name" value="LEM domain containing 2, isoform CRA_a"/>
    <property type="match status" value="1"/>
</dbReference>
<sequence length="567" mass="63794">METVLSRLRTLGPDELRMEIINAGLKCGPITATTRALFEKKLASSILESQRSDGEASELNSNTDASPSNMCDGGDFGYSLGLNPPEEPSMARLDIATSCVNTEDGFTPQRDRHESPSQFYGVCPPMLDVILDDETVHVYENKKDAMKAVKKMKGARFKIFSSREAAEKFARGSSESSSSPCGTAPDLSPRKPGHLGSVRFGFCLLWVEHLNGEKANNYKTPRTQDLTGKLRKAVENGDWAAFSELVWSNPRYLIGSGDNPTIVQEGCRYNIMHVAAKENQPGIAQLLLDTLENPEFMRHMYPDDKEDMLRNRIRYVVDLYLNTPDKAAFETPLHFACKFGCPEVVKVLCSHPDTDKNCKNKYSQKPFSVICERKNKTQEIKQKIKEYLEDQYYVPLLRATDNSSQPVIGAPQSPEHLDQVPHWLGPELQGNPKDPVMTVRAVAGPLSQTKAEEFRKTWKNPPRDRASYFHHILKSDPNRGAERVGRELAHELGYLWEEYWEFLGTFVNLAAADGLEVLEGYLNKKDYSEADSEETRKSRTGDCIKGIHVASSFSHCVLNFHDKTLIY</sequence>
<dbReference type="GeneTree" id="ENSGT00390000016767"/>
<name>A0A3B3QKG2_9TELE</name>
<evidence type="ECO:0000256" key="14">
    <source>
        <dbReference type="ARBA" id="ARBA00063367"/>
    </source>
</evidence>
<evidence type="ECO:0000256" key="6">
    <source>
        <dbReference type="ARBA" id="ARBA00022776"/>
    </source>
</evidence>
<dbReference type="Pfam" id="PF12796">
    <property type="entry name" value="Ank_2"/>
    <property type="match status" value="1"/>
</dbReference>